<dbReference type="InterPro" id="IPR011042">
    <property type="entry name" value="6-blade_b-propeller_TolB-like"/>
</dbReference>
<protein>
    <submittedName>
        <fullName evidence="3">Uncharacterized protein</fullName>
    </submittedName>
</protein>
<dbReference type="InParanoid" id="A0A7M7T6G8"/>
<feature type="chain" id="PRO_5029753764" evidence="2">
    <location>
        <begin position="24"/>
        <end position="247"/>
    </location>
</feature>
<dbReference type="GeneID" id="116415960"/>
<evidence type="ECO:0000256" key="1">
    <source>
        <dbReference type="SAM" id="MobiDB-lite"/>
    </source>
</evidence>
<keyword evidence="2" id="KW-0732">Signal</keyword>
<sequence length="247" mass="27939">MLFKNIFLILLIKSGLLLTAASAQQESTNNSSDLVLFLQSRAHFLHFVKIPTADLPSPSTGYLTNVMLKPDIHINSIDYHPRTKTFYFTNPRVGYWSKNAQLSSIPWDPDFICTAATAEVKDLRLEMKDDSEKKEQSDKDDSKEDDDENADKVALMSELDRLVSAATQGKPVCFVDKLDNKSVIFNKKLSELKKLVHEKENWNPRSIAVDYVGDKIYIVDTSDAAVSVYDLDGRNKALVFRNDNCLQ</sequence>
<evidence type="ECO:0000256" key="2">
    <source>
        <dbReference type="SAM" id="SignalP"/>
    </source>
</evidence>
<reference evidence="3" key="1">
    <citation type="submission" date="2021-01" db="UniProtKB">
        <authorList>
            <consortium name="EnsemblMetazoa"/>
        </authorList>
    </citation>
    <scope>IDENTIFICATION</scope>
</reference>
<dbReference type="KEGG" id="nvi:116415960"/>
<dbReference type="InterPro" id="IPR000033">
    <property type="entry name" value="LDLR_classB_rpt"/>
</dbReference>
<evidence type="ECO:0000313" key="3">
    <source>
        <dbReference type="EnsemblMetazoa" id="XP_031777683"/>
    </source>
</evidence>
<dbReference type="Proteomes" id="UP000002358">
    <property type="component" value="Chromosome 1"/>
</dbReference>
<dbReference type="RefSeq" id="XP_031777683.1">
    <property type="nucleotide sequence ID" value="XM_031921823.1"/>
</dbReference>
<accession>A0A7M7T6G8</accession>
<evidence type="ECO:0000313" key="4">
    <source>
        <dbReference type="Proteomes" id="UP000002358"/>
    </source>
</evidence>
<dbReference type="EnsemblMetazoa" id="XM_031921823">
    <property type="protein sequence ID" value="XP_031777683"/>
    <property type="gene ID" value="LOC116415960"/>
</dbReference>
<dbReference type="SUPFAM" id="SSF75011">
    <property type="entry name" value="3-carboxy-cis,cis-mucoante lactonizing enzyme"/>
    <property type="match status" value="1"/>
</dbReference>
<feature type="signal peptide" evidence="2">
    <location>
        <begin position="1"/>
        <end position="23"/>
    </location>
</feature>
<keyword evidence="4" id="KW-1185">Reference proteome</keyword>
<organism evidence="3 4">
    <name type="scientific">Nasonia vitripennis</name>
    <name type="common">Parasitic wasp</name>
    <dbReference type="NCBI Taxonomy" id="7425"/>
    <lineage>
        <taxon>Eukaryota</taxon>
        <taxon>Metazoa</taxon>
        <taxon>Ecdysozoa</taxon>
        <taxon>Arthropoda</taxon>
        <taxon>Hexapoda</taxon>
        <taxon>Insecta</taxon>
        <taxon>Pterygota</taxon>
        <taxon>Neoptera</taxon>
        <taxon>Endopterygota</taxon>
        <taxon>Hymenoptera</taxon>
        <taxon>Apocrita</taxon>
        <taxon>Proctotrupomorpha</taxon>
        <taxon>Chalcidoidea</taxon>
        <taxon>Pteromalidae</taxon>
        <taxon>Pteromalinae</taxon>
        <taxon>Nasonia</taxon>
    </lineage>
</organism>
<dbReference type="Gene3D" id="2.120.10.30">
    <property type="entry name" value="TolB, C-terminal domain"/>
    <property type="match status" value="1"/>
</dbReference>
<name>A0A7M7T6G8_NASVI</name>
<feature type="region of interest" description="Disordered" evidence="1">
    <location>
        <begin position="127"/>
        <end position="150"/>
    </location>
</feature>
<feature type="compositionally biased region" description="Basic and acidic residues" evidence="1">
    <location>
        <begin position="127"/>
        <end position="142"/>
    </location>
</feature>
<dbReference type="AlphaFoldDB" id="A0A7M7T6G8"/>
<proteinExistence type="predicted"/>
<dbReference type="SMART" id="SM00135">
    <property type="entry name" value="LY"/>
    <property type="match status" value="1"/>
</dbReference>